<dbReference type="RefSeq" id="WP_341542545.1">
    <property type="nucleotide sequence ID" value="NZ_JBAKAP010000012.1"/>
</dbReference>
<dbReference type="Gene3D" id="3.40.50.720">
    <property type="entry name" value="NAD(P)-binding Rossmann-like Domain"/>
    <property type="match status" value="1"/>
</dbReference>
<organism evidence="3 4">
    <name type="scientific">Cobetia marina</name>
    <name type="common">Deleya marina</name>
    <dbReference type="NCBI Taxonomy" id="28258"/>
    <lineage>
        <taxon>Bacteria</taxon>
        <taxon>Pseudomonadati</taxon>
        <taxon>Pseudomonadota</taxon>
        <taxon>Gammaproteobacteria</taxon>
        <taxon>Oceanospirillales</taxon>
        <taxon>Halomonadaceae</taxon>
        <taxon>Cobetia</taxon>
    </lineage>
</organism>
<comment type="similarity">
    <text evidence="1">Belongs to the short-chain dehydrogenases/reductases (SDR) family.</text>
</comment>
<gene>
    <name evidence="3" type="ORF">V6243_11910</name>
</gene>
<dbReference type="InterPro" id="IPR036291">
    <property type="entry name" value="NAD(P)-bd_dom_sf"/>
</dbReference>
<dbReference type="PROSITE" id="PS00061">
    <property type="entry name" value="ADH_SHORT"/>
    <property type="match status" value="1"/>
</dbReference>
<dbReference type="Proteomes" id="UP001378242">
    <property type="component" value="Unassembled WGS sequence"/>
</dbReference>
<accession>A0ABU9GH14</accession>
<dbReference type="PANTHER" id="PTHR24321">
    <property type="entry name" value="DEHYDROGENASES, SHORT CHAIN"/>
    <property type="match status" value="1"/>
</dbReference>
<dbReference type="PRINTS" id="PR00081">
    <property type="entry name" value="GDHRDH"/>
</dbReference>
<dbReference type="SUPFAM" id="SSF51735">
    <property type="entry name" value="NAD(P)-binding Rossmann-fold domains"/>
    <property type="match status" value="1"/>
</dbReference>
<name>A0ABU9GH14_COBMA</name>
<dbReference type="PRINTS" id="PR00080">
    <property type="entry name" value="SDRFAMILY"/>
</dbReference>
<evidence type="ECO:0000256" key="2">
    <source>
        <dbReference type="ARBA" id="ARBA00023002"/>
    </source>
</evidence>
<protein>
    <submittedName>
        <fullName evidence="3">SDR family oxidoreductase</fullName>
    </submittedName>
</protein>
<evidence type="ECO:0000313" key="3">
    <source>
        <dbReference type="EMBL" id="MEL0617531.1"/>
    </source>
</evidence>
<dbReference type="InterPro" id="IPR020904">
    <property type="entry name" value="Sc_DH/Rdtase_CS"/>
</dbReference>
<proteinExistence type="inferred from homology"/>
<dbReference type="Pfam" id="PF13561">
    <property type="entry name" value="adh_short_C2"/>
    <property type="match status" value="1"/>
</dbReference>
<keyword evidence="4" id="KW-1185">Reference proteome</keyword>
<comment type="caution">
    <text evidence="3">The sequence shown here is derived from an EMBL/GenBank/DDBJ whole genome shotgun (WGS) entry which is preliminary data.</text>
</comment>
<dbReference type="EMBL" id="JBAKAP010000012">
    <property type="protein sequence ID" value="MEL0617531.1"/>
    <property type="molecule type" value="Genomic_DNA"/>
</dbReference>
<evidence type="ECO:0000313" key="4">
    <source>
        <dbReference type="Proteomes" id="UP001378242"/>
    </source>
</evidence>
<keyword evidence="2" id="KW-0560">Oxidoreductase</keyword>
<dbReference type="PANTHER" id="PTHR24321:SF8">
    <property type="entry name" value="ESTRADIOL 17-BETA-DEHYDROGENASE 8-RELATED"/>
    <property type="match status" value="1"/>
</dbReference>
<sequence>MMTRKVAYITGGAQGIGRGISDYLLAHGWRVAVVDIDARAGEQYLASHAATHGEPDSLRVEAVDVRNEDAVAASIAATCQAFGRLDAVINNAAIADPFQGKLEELSLERWHQVLDTSLTSSFLTAKHAARHLRETGGSIVNLASSRALQSEPHSEAYAASKGGIVALTHAMAMSLGPEIRVNAISPGWIDVSALQKSGEAESLSDEDHAQHPVGRVGHVDDIAALVAFLISEKAGFITGQNHVVDGGMTRKMVYAD</sequence>
<dbReference type="InterPro" id="IPR002347">
    <property type="entry name" value="SDR_fam"/>
</dbReference>
<reference evidence="3 4" key="1">
    <citation type="submission" date="2024-02" db="EMBL/GenBank/DDBJ databases">
        <title>Bacteria isolated from the canopy kelp, Nereocystis luetkeana.</title>
        <authorList>
            <person name="Pfister C.A."/>
            <person name="Younker I.T."/>
            <person name="Light S.H."/>
        </authorList>
    </citation>
    <scope>NUCLEOTIDE SEQUENCE [LARGE SCALE GENOMIC DNA]</scope>
    <source>
        <strain evidence="3 4">TI.5.07</strain>
    </source>
</reference>
<evidence type="ECO:0000256" key="1">
    <source>
        <dbReference type="ARBA" id="ARBA00006484"/>
    </source>
</evidence>